<protein>
    <submittedName>
        <fullName evidence="2">Exopolysaccharide Pel transporter PelG</fullName>
    </submittedName>
</protein>
<feature type="transmembrane region" description="Helical" evidence="1">
    <location>
        <begin position="102"/>
        <end position="124"/>
    </location>
</feature>
<feature type="transmembrane region" description="Helical" evidence="1">
    <location>
        <begin position="197"/>
        <end position="219"/>
    </location>
</feature>
<evidence type="ECO:0000313" key="2">
    <source>
        <dbReference type="EMBL" id="WXB95913.1"/>
    </source>
</evidence>
<feature type="transmembrane region" description="Helical" evidence="1">
    <location>
        <begin position="62"/>
        <end position="81"/>
    </location>
</feature>
<dbReference type="Pfam" id="PF16933">
    <property type="entry name" value="PelG"/>
    <property type="match status" value="1"/>
</dbReference>
<feature type="transmembrane region" description="Helical" evidence="1">
    <location>
        <begin position="136"/>
        <end position="155"/>
    </location>
</feature>
<evidence type="ECO:0000256" key="1">
    <source>
        <dbReference type="SAM" id="Phobius"/>
    </source>
</evidence>
<dbReference type="EMBL" id="CP147407">
    <property type="protein sequence ID" value="WXB95913.1"/>
    <property type="molecule type" value="Genomic_DNA"/>
</dbReference>
<feature type="transmembrane region" description="Helical" evidence="1">
    <location>
        <begin position="404"/>
        <end position="423"/>
    </location>
</feature>
<sequence length="487" mass="55645">MLAGIGFQLQKLFKEDYYSSRLKAYLYSLFVTAGPWLIVIFTILMLQVLLKTVPGVNALNKQLFMISVSYCFMFSQVLFGFQQLVVTRYTADCLYEKNEEKVFSSYLGFSAVTAAAAILLWLIFALLSPLQWEYKFMMLGLFLLLNLIWIMLLYLSGAKNYQSIALAFLAGGVLSVSCMFILLKWNPFPQGEWTPAWIMMGSFTGGIAVTFLWLVNAMLKTFPNRAASMPFEYLTYFDKYPQLAFTGIFYNAGLWVSNWIIWVSGGQWLLDTFRYHPGYDTAVFYAYLTILPSYVIFVVSIETRFYERYRDFFSFINDGGTLTQIRKSKAKMLLVLKQEIERLVRNQGFISLAVLFLALFIFPLFFNADLILGIFRITLIGAFCNGMTMIMMLLLLYFDDRKGALFTSAAFFGGIALFTLLMLPAGEAAYGVGFTVGSLLSFVYSSFRLFQYVSKADYYAFCKSRHTPIEGPFHNLSRRLNRLAGAE</sequence>
<gene>
    <name evidence="2" type="primary">pelG</name>
    <name evidence="2" type="ORF">WCV65_15295</name>
</gene>
<dbReference type="Proteomes" id="UP001377337">
    <property type="component" value="Chromosome"/>
</dbReference>
<feature type="transmembrane region" description="Helical" evidence="1">
    <location>
        <begin position="24"/>
        <end position="50"/>
    </location>
</feature>
<dbReference type="RefSeq" id="WP_338777629.1">
    <property type="nucleotide sequence ID" value="NZ_CP147407.1"/>
</dbReference>
<keyword evidence="1" id="KW-0472">Membrane</keyword>
<keyword evidence="1" id="KW-0812">Transmembrane</keyword>
<keyword evidence="1" id="KW-1133">Transmembrane helix</keyword>
<feature type="transmembrane region" description="Helical" evidence="1">
    <location>
        <begin position="282"/>
        <end position="301"/>
    </location>
</feature>
<feature type="transmembrane region" description="Helical" evidence="1">
    <location>
        <begin position="429"/>
        <end position="447"/>
    </location>
</feature>
<feature type="transmembrane region" description="Helical" evidence="1">
    <location>
        <begin position="240"/>
        <end position="262"/>
    </location>
</feature>
<feature type="transmembrane region" description="Helical" evidence="1">
    <location>
        <begin position="349"/>
        <end position="368"/>
    </location>
</feature>
<accession>A0ABZ2NDT6</accession>
<reference evidence="2 3" key="1">
    <citation type="submission" date="2024-02" db="EMBL/GenBank/DDBJ databases">
        <title>Seven novel Bacillus-like species.</title>
        <authorList>
            <person name="Liu G."/>
        </authorList>
    </citation>
    <scope>NUCLEOTIDE SEQUENCE [LARGE SCALE GENOMIC DNA]</scope>
    <source>
        <strain evidence="2 3">FJAT-52054</strain>
    </source>
</reference>
<feature type="transmembrane region" description="Helical" evidence="1">
    <location>
        <begin position="374"/>
        <end position="397"/>
    </location>
</feature>
<dbReference type="InterPro" id="IPR031617">
    <property type="entry name" value="PelG"/>
</dbReference>
<name>A0ABZ2NDT6_9BACI</name>
<evidence type="ECO:0000313" key="3">
    <source>
        <dbReference type="Proteomes" id="UP001377337"/>
    </source>
</evidence>
<organism evidence="2 3">
    <name type="scientific">Metabacillus sediminis</name>
    <dbReference type="NCBI Taxonomy" id="3117746"/>
    <lineage>
        <taxon>Bacteria</taxon>
        <taxon>Bacillati</taxon>
        <taxon>Bacillota</taxon>
        <taxon>Bacilli</taxon>
        <taxon>Bacillales</taxon>
        <taxon>Bacillaceae</taxon>
        <taxon>Metabacillus</taxon>
    </lineage>
</organism>
<proteinExistence type="predicted"/>
<keyword evidence="3" id="KW-1185">Reference proteome</keyword>
<feature type="transmembrane region" description="Helical" evidence="1">
    <location>
        <begin position="164"/>
        <end position="185"/>
    </location>
</feature>